<dbReference type="PANTHER" id="PTHR38733">
    <property type="entry name" value="PROTEIN MCRC"/>
    <property type="match status" value="1"/>
</dbReference>
<keyword evidence="2" id="KW-1185">Reference proteome</keyword>
<sequence>MSKPIPIKNLWFLLSYAHGLASFFDKQPVEIGEHDDVPELLARLLAAMVERRIRRNLTRAYLPREARLTRVRGRIDLLATLSAGELRQGRVICRFEELSADTPRNQLFRFALARLASLVRDKPLAHRCRLLGSELARFGVSFRRPERSEMTREQTGRNDADDAALIVVANLALDPRLPTEDAGDVRLARLKRDERMLREIFEKAVAGFYKQELPRQEWNVRSQKALDWPIEAPTAGLTKWLPSMYADIVIDSRVAPRRIIVDTKFTDIFTTNQYGQARFKSDYIYQIFTYLRSQADRGDAYANSAEGLLLHPAIGVHVDESFTVRGHRLRFATVDLADDNAGIRAALKSLVTGP</sequence>
<dbReference type="InterPro" id="IPR019292">
    <property type="entry name" value="McrC"/>
</dbReference>
<dbReference type="Pfam" id="PF10117">
    <property type="entry name" value="McrBC"/>
    <property type="match status" value="1"/>
</dbReference>
<dbReference type="OrthoDB" id="5500856at2"/>
<organism evidence="1 2">
    <name type="scientific">Caballeronia fortuita</name>
    <dbReference type="NCBI Taxonomy" id="1777138"/>
    <lineage>
        <taxon>Bacteria</taxon>
        <taxon>Pseudomonadati</taxon>
        <taxon>Pseudomonadota</taxon>
        <taxon>Betaproteobacteria</taxon>
        <taxon>Burkholderiales</taxon>
        <taxon>Burkholderiaceae</taxon>
        <taxon>Caballeronia</taxon>
    </lineage>
</organism>
<comment type="caution">
    <text evidence="1">The sequence shown here is derived from an EMBL/GenBank/DDBJ whole genome shotgun (WGS) entry which is preliminary data.</text>
</comment>
<dbReference type="Proteomes" id="UP000054903">
    <property type="component" value="Unassembled WGS sequence"/>
</dbReference>
<dbReference type="EMBL" id="FCNX02000001">
    <property type="protein sequence ID" value="SAK40646.1"/>
    <property type="molecule type" value="Genomic_DNA"/>
</dbReference>
<dbReference type="InterPro" id="IPR014407">
    <property type="entry name" value="McrC_bac"/>
</dbReference>
<evidence type="ECO:0000313" key="1">
    <source>
        <dbReference type="EMBL" id="SAK40646.1"/>
    </source>
</evidence>
<gene>
    <name evidence="1" type="ORF">AWB77_00251</name>
</gene>
<dbReference type="RefSeq" id="WP_061132575.1">
    <property type="nucleotide sequence ID" value="NZ_FCNX02000001.1"/>
</dbReference>
<name>A0A157Z4Y5_9BURK</name>
<proteinExistence type="predicted"/>
<dbReference type="PANTHER" id="PTHR38733:SF1">
    <property type="entry name" value="TYPE IV METHYL-DIRECTED RESTRICTION ENZYME ECOKMCRBC"/>
    <property type="match status" value="1"/>
</dbReference>
<dbReference type="NCBIfam" id="NF007277">
    <property type="entry name" value="PRK09736.1"/>
    <property type="match status" value="1"/>
</dbReference>
<dbReference type="STRING" id="1777138.AWB77_00251"/>
<evidence type="ECO:0000313" key="2">
    <source>
        <dbReference type="Proteomes" id="UP000054903"/>
    </source>
</evidence>
<reference evidence="1" key="1">
    <citation type="submission" date="2016-01" db="EMBL/GenBank/DDBJ databases">
        <authorList>
            <person name="Peeters C."/>
        </authorList>
    </citation>
    <scope>NUCLEOTIDE SEQUENCE</scope>
    <source>
        <strain evidence="1">LMG 29320</strain>
    </source>
</reference>
<dbReference type="PIRSF" id="PIRSF003109">
    <property type="entry name" value="McrC"/>
    <property type="match status" value="1"/>
</dbReference>
<protein>
    <submittedName>
        <fullName evidence="1">5-methylcytosine-specific restriction enzyme subunit McrC</fullName>
    </submittedName>
</protein>
<dbReference type="AlphaFoldDB" id="A0A157Z4Y5"/>
<dbReference type="GO" id="GO:0009307">
    <property type="term" value="P:DNA restriction-modification system"/>
    <property type="evidence" value="ECO:0007669"/>
    <property type="project" value="InterPro"/>
</dbReference>
<accession>A0A157Z4Y5</accession>